<dbReference type="InterPro" id="IPR006357">
    <property type="entry name" value="HAD-SF_hydro_IIA"/>
</dbReference>
<dbReference type="OrthoDB" id="413953at2759"/>
<dbReference type="FunFam" id="3.40.50.1000:FF:000170">
    <property type="entry name" value="4-nitrophenylphosphatase"/>
    <property type="match status" value="1"/>
</dbReference>
<gene>
    <name evidence="5" type="primary">PLPP</name>
</gene>
<sequence>MANKGETTRKTSRHILKLNAKEKREFLNSFDRIFSDVDGVVWARDEYIPRAAEGFKALADAGKKFSFVTNNGVRTMSDYAQRFKELGIEFNASEFVYPAKSVVQYLDSIHFKGLIYVMATDNFKNSLREAGYEFIFGPLKIIKETYSELAKHIFSDEPVRAVILDVDFNMSSLNLIRAHLFLRHPDCILILGASDKFLPFAKGVDIIGPCSFAQIIADSSKKRLITLGKPGKELAEMLLKNFGIEERKRVLMIGDMLEQDVGFGSQCGFQTLLVLSGGCNLEKMLAETDPVHIPDYYADSMGDFIEFLKDLKKAEV</sequence>
<comment type="cofactor">
    <cofactor evidence="4">
        <name>Mg(2+)</name>
        <dbReference type="ChEBI" id="CHEBI:18420"/>
    </cofactor>
    <text evidence="4">Divalent metal ions. Mg(2+) is the most effective.</text>
</comment>
<dbReference type="PANTHER" id="PTHR19288">
    <property type="entry name" value="4-NITROPHENYLPHOSPHATASE-RELATED"/>
    <property type="match status" value="1"/>
</dbReference>
<dbReference type="GO" id="GO:0005737">
    <property type="term" value="C:cytoplasm"/>
    <property type="evidence" value="ECO:0007669"/>
    <property type="project" value="TreeGrafter"/>
</dbReference>
<dbReference type="Pfam" id="PF13344">
    <property type="entry name" value="Hydrolase_6"/>
    <property type="match status" value="1"/>
</dbReference>
<dbReference type="InterPro" id="IPR036412">
    <property type="entry name" value="HAD-like_sf"/>
</dbReference>
<accession>A0A034VPM2</accession>
<dbReference type="AlphaFoldDB" id="A0A034VPM2"/>
<feature type="active site" description="Proton donor" evidence="2">
    <location>
        <position position="38"/>
    </location>
</feature>
<dbReference type="SUPFAM" id="SSF56784">
    <property type="entry name" value="HAD-like"/>
    <property type="match status" value="1"/>
</dbReference>
<keyword evidence="1" id="KW-0378">Hydrolase</keyword>
<dbReference type="Pfam" id="PF13242">
    <property type="entry name" value="Hydrolase_like"/>
    <property type="match status" value="1"/>
</dbReference>
<comment type="similarity">
    <text evidence="1">Belongs to the HAD-like hydrolase superfamily.</text>
</comment>
<protein>
    <submittedName>
        <fullName evidence="5">Pyridoxal phosphate phosphatase</fullName>
    </submittedName>
</protein>
<evidence type="ECO:0000256" key="3">
    <source>
        <dbReference type="PIRSR" id="PIRSR000915-2"/>
    </source>
</evidence>
<feature type="active site" description="Nucleophile" evidence="2">
    <location>
        <position position="36"/>
    </location>
</feature>
<evidence type="ECO:0000256" key="1">
    <source>
        <dbReference type="PIRNR" id="PIRNR000915"/>
    </source>
</evidence>
<evidence type="ECO:0000256" key="4">
    <source>
        <dbReference type="PIRSR" id="PIRSR000915-3"/>
    </source>
</evidence>
<dbReference type="Gene3D" id="3.40.50.1000">
    <property type="entry name" value="HAD superfamily/HAD-like"/>
    <property type="match status" value="2"/>
</dbReference>
<dbReference type="GO" id="GO:0016791">
    <property type="term" value="F:phosphatase activity"/>
    <property type="evidence" value="ECO:0007669"/>
    <property type="project" value="TreeGrafter"/>
</dbReference>
<feature type="binding site" evidence="4">
    <location>
        <position position="255"/>
    </location>
    <ligand>
        <name>Mg(2+)</name>
        <dbReference type="ChEBI" id="CHEBI:18420"/>
    </ligand>
</feature>
<name>A0A034VPM2_BACDO</name>
<dbReference type="EMBL" id="GAKP01015434">
    <property type="protein sequence ID" value="JAC43518.1"/>
    <property type="molecule type" value="Transcribed_RNA"/>
</dbReference>
<keyword evidence="4" id="KW-0479">Metal-binding</keyword>
<keyword evidence="4" id="KW-0460">Magnesium</keyword>
<evidence type="ECO:0000313" key="5">
    <source>
        <dbReference type="EMBL" id="JAC43518.1"/>
    </source>
</evidence>
<reference evidence="5" key="1">
    <citation type="journal article" date="2014" name="BMC Genomics">
        <title>Characterizing the developmental transcriptome of the oriental fruit fly, Bactrocera dorsalis (Diptera: Tephritidae) through comparative genomic analysis with Drosophila melanogaster utilizing modENCODE datasets.</title>
        <authorList>
            <person name="Geib S.M."/>
            <person name="Calla B."/>
            <person name="Hall B."/>
            <person name="Hou S."/>
            <person name="Manoukis N.C."/>
        </authorList>
    </citation>
    <scope>NUCLEOTIDE SEQUENCE</scope>
    <source>
        <strain evidence="5">Punador</strain>
    </source>
</reference>
<feature type="binding site" evidence="4">
    <location>
        <position position="36"/>
    </location>
    <ligand>
        <name>Mg(2+)</name>
        <dbReference type="ChEBI" id="CHEBI:18420"/>
    </ligand>
</feature>
<feature type="binding site" evidence="4">
    <location>
        <position position="38"/>
    </location>
    <ligand>
        <name>Mg(2+)</name>
        <dbReference type="ChEBI" id="CHEBI:18420"/>
    </ligand>
</feature>
<feature type="binding site" evidence="3">
    <location>
        <position position="229"/>
    </location>
    <ligand>
        <name>substrate</name>
    </ligand>
</feature>
<dbReference type="InterPro" id="IPR023214">
    <property type="entry name" value="HAD_sf"/>
</dbReference>
<dbReference type="GO" id="GO:0046872">
    <property type="term" value="F:metal ion binding"/>
    <property type="evidence" value="ECO:0007669"/>
    <property type="project" value="UniProtKB-KW"/>
</dbReference>
<evidence type="ECO:0000256" key="2">
    <source>
        <dbReference type="PIRSR" id="PIRSR000915-1"/>
    </source>
</evidence>
<dbReference type="NCBIfam" id="TIGR01460">
    <property type="entry name" value="HAD-SF-IIA"/>
    <property type="match status" value="1"/>
</dbReference>
<dbReference type="PANTHER" id="PTHR19288:SF4">
    <property type="entry name" value="RE04130P-RELATED"/>
    <property type="match status" value="1"/>
</dbReference>
<proteinExistence type="inferred from homology"/>
<dbReference type="PIRSF" id="PIRSF000915">
    <property type="entry name" value="PGP-type_phosphatase"/>
    <property type="match status" value="1"/>
</dbReference>
<organism evidence="5">
    <name type="scientific">Bactrocera dorsalis</name>
    <name type="common">Oriental fruit fly</name>
    <name type="synonym">Dacus dorsalis</name>
    <dbReference type="NCBI Taxonomy" id="27457"/>
    <lineage>
        <taxon>Eukaryota</taxon>
        <taxon>Metazoa</taxon>
        <taxon>Ecdysozoa</taxon>
        <taxon>Arthropoda</taxon>
        <taxon>Hexapoda</taxon>
        <taxon>Insecta</taxon>
        <taxon>Pterygota</taxon>
        <taxon>Neoptera</taxon>
        <taxon>Endopterygota</taxon>
        <taxon>Diptera</taxon>
        <taxon>Brachycera</taxon>
        <taxon>Muscomorpha</taxon>
        <taxon>Tephritoidea</taxon>
        <taxon>Tephritidae</taxon>
        <taxon>Bactrocera</taxon>
        <taxon>Bactrocera</taxon>
    </lineage>
</organism>